<keyword evidence="2" id="KW-1185">Reference proteome</keyword>
<dbReference type="Proteomes" id="UP000184172">
    <property type="component" value="Unassembled WGS sequence"/>
</dbReference>
<reference evidence="2" key="1">
    <citation type="submission" date="2016-11" db="EMBL/GenBank/DDBJ databases">
        <authorList>
            <person name="Varghese N."/>
            <person name="Submissions S."/>
        </authorList>
    </citation>
    <scope>NUCLEOTIDE SEQUENCE [LARGE SCALE GENOMIC DNA]</scope>
    <source>
        <strain evidence="2">DSM 26349</strain>
    </source>
</reference>
<dbReference type="AlphaFoldDB" id="A0A1M6J635"/>
<dbReference type="PANTHER" id="PTHR38442:SF1">
    <property type="entry name" value="INNER MEMBRANE PROTEIN"/>
    <property type="match status" value="1"/>
</dbReference>
<protein>
    <submittedName>
        <fullName evidence="1">Uncharacterized membrane-anchored protein YjiN, DUF445 family</fullName>
    </submittedName>
</protein>
<evidence type="ECO:0000313" key="2">
    <source>
        <dbReference type="Proteomes" id="UP000184172"/>
    </source>
</evidence>
<dbReference type="RefSeq" id="WP_073219006.1">
    <property type="nucleotide sequence ID" value="NZ_FNNS01000016.1"/>
</dbReference>
<gene>
    <name evidence="1" type="ORF">SAMN04487908_11646</name>
</gene>
<dbReference type="EMBL" id="FQYV01000016">
    <property type="protein sequence ID" value="SHJ42153.1"/>
    <property type="molecule type" value="Genomic_DNA"/>
</dbReference>
<evidence type="ECO:0000313" key="1">
    <source>
        <dbReference type="EMBL" id="SHJ42153.1"/>
    </source>
</evidence>
<dbReference type="PANTHER" id="PTHR38442">
    <property type="entry name" value="INNER MEMBRANE PROTEIN-RELATED"/>
    <property type="match status" value="1"/>
</dbReference>
<organism evidence="1 2">
    <name type="scientific">Aequorivita viscosa</name>
    <dbReference type="NCBI Taxonomy" id="797419"/>
    <lineage>
        <taxon>Bacteria</taxon>
        <taxon>Pseudomonadati</taxon>
        <taxon>Bacteroidota</taxon>
        <taxon>Flavobacteriia</taxon>
        <taxon>Flavobacteriales</taxon>
        <taxon>Flavobacteriaceae</taxon>
        <taxon>Aequorivita</taxon>
    </lineage>
</organism>
<dbReference type="InterPro" id="IPR007383">
    <property type="entry name" value="DUF445"/>
</dbReference>
<dbReference type="GO" id="GO:0005886">
    <property type="term" value="C:plasma membrane"/>
    <property type="evidence" value="ECO:0007669"/>
    <property type="project" value="TreeGrafter"/>
</dbReference>
<dbReference type="OrthoDB" id="9769590at2"/>
<name>A0A1M6J635_9FLAO</name>
<proteinExistence type="predicted"/>
<dbReference type="Pfam" id="PF04286">
    <property type="entry name" value="DUF445"/>
    <property type="match status" value="1"/>
</dbReference>
<dbReference type="STRING" id="797419.SAMN05216556_11620"/>
<sequence length="412" mass="47505">MSNHKKNQLRKHKRLATGLFFFMAIVYAAMVYLQHNGGQTWMGYVEAFSEAGMVGALADWFAVTAIFKHPLGIPIPHTNLIERKKDDLGQNLGKFVKDNFLNSENIRPYIEKLDVVKWVSEWLNKPSSQKILETEVVGLTKKIISDLKDKDVETFLAIKGTEILHEIDFQKITSSGIDYFIEKNEHIHLLEVLLPQIKGYINESEELIRQRLYENRPFLAFLAGKKISTEVVDGLVKFLDEVDADKEHFVRKKLTENLRNFSNDVIVSESWKKKFDNLKQEVLTEQNLRPYTDDAWQSIKGLLIQNLENPDSQLQGYLKSNIQKLSHSLSHDQALSSRINSWVRHFLYRMVLKNRDEVEALISRTVAGWKGKELSEKLELEVGKDLQFIRINGTLVGGFVGLLIYTLTQLFL</sequence>
<accession>A0A1M6J635</accession>